<sequence>MRLIPAQYATQLIICLQLQEDGPKADLGASFMSWFMGNRCNAHQGVSTQLFGALSATRQLPFCGTV</sequence>
<protein>
    <submittedName>
        <fullName evidence="1">Uncharacterized protein</fullName>
    </submittedName>
</protein>
<dbReference type="Proteomes" id="UP001221898">
    <property type="component" value="Unassembled WGS sequence"/>
</dbReference>
<proteinExistence type="predicted"/>
<name>A0AAD7R041_9TELE</name>
<evidence type="ECO:0000313" key="1">
    <source>
        <dbReference type="EMBL" id="KAJ8347469.1"/>
    </source>
</evidence>
<gene>
    <name evidence="1" type="ORF">AAFF_G00197500</name>
</gene>
<evidence type="ECO:0000313" key="2">
    <source>
        <dbReference type="Proteomes" id="UP001221898"/>
    </source>
</evidence>
<reference evidence="1" key="1">
    <citation type="journal article" date="2023" name="Science">
        <title>Genome structures resolve the early diversification of teleost fishes.</title>
        <authorList>
            <person name="Parey E."/>
            <person name="Louis A."/>
            <person name="Montfort J."/>
            <person name="Bouchez O."/>
            <person name="Roques C."/>
            <person name="Iampietro C."/>
            <person name="Lluch J."/>
            <person name="Castinel A."/>
            <person name="Donnadieu C."/>
            <person name="Desvignes T."/>
            <person name="Floi Bucao C."/>
            <person name="Jouanno E."/>
            <person name="Wen M."/>
            <person name="Mejri S."/>
            <person name="Dirks R."/>
            <person name="Jansen H."/>
            <person name="Henkel C."/>
            <person name="Chen W.J."/>
            <person name="Zahm M."/>
            <person name="Cabau C."/>
            <person name="Klopp C."/>
            <person name="Thompson A.W."/>
            <person name="Robinson-Rechavi M."/>
            <person name="Braasch I."/>
            <person name="Lecointre G."/>
            <person name="Bobe J."/>
            <person name="Postlethwait J.H."/>
            <person name="Berthelot C."/>
            <person name="Roest Crollius H."/>
            <person name="Guiguen Y."/>
        </authorList>
    </citation>
    <scope>NUCLEOTIDE SEQUENCE</scope>
    <source>
        <strain evidence="1">NC1722</strain>
    </source>
</reference>
<comment type="caution">
    <text evidence="1">The sequence shown here is derived from an EMBL/GenBank/DDBJ whole genome shotgun (WGS) entry which is preliminary data.</text>
</comment>
<organism evidence="1 2">
    <name type="scientific">Aldrovandia affinis</name>
    <dbReference type="NCBI Taxonomy" id="143900"/>
    <lineage>
        <taxon>Eukaryota</taxon>
        <taxon>Metazoa</taxon>
        <taxon>Chordata</taxon>
        <taxon>Craniata</taxon>
        <taxon>Vertebrata</taxon>
        <taxon>Euteleostomi</taxon>
        <taxon>Actinopterygii</taxon>
        <taxon>Neopterygii</taxon>
        <taxon>Teleostei</taxon>
        <taxon>Notacanthiformes</taxon>
        <taxon>Halosauridae</taxon>
        <taxon>Aldrovandia</taxon>
    </lineage>
</organism>
<dbReference type="AlphaFoldDB" id="A0AAD7R041"/>
<accession>A0AAD7R041</accession>
<keyword evidence="2" id="KW-1185">Reference proteome</keyword>
<dbReference type="EMBL" id="JAINUG010002629">
    <property type="protein sequence ID" value="KAJ8347469.1"/>
    <property type="molecule type" value="Genomic_DNA"/>
</dbReference>